<reference evidence="2" key="1">
    <citation type="submission" date="2022-06" db="EMBL/GenBank/DDBJ databases">
        <title>Genome Sequence of Candolleomyces eurysporus.</title>
        <authorList>
            <person name="Buettner E."/>
        </authorList>
    </citation>
    <scope>NUCLEOTIDE SEQUENCE</scope>
    <source>
        <strain evidence="2">VTCC 930004</strain>
    </source>
</reference>
<keyword evidence="3" id="KW-1185">Reference proteome</keyword>
<comment type="caution">
    <text evidence="2">The sequence shown here is derived from an EMBL/GenBank/DDBJ whole genome shotgun (WGS) entry which is preliminary data.</text>
</comment>
<gene>
    <name evidence="2" type="ORF">H1R20_g9992</name>
</gene>
<dbReference type="EMBL" id="JANBPK010001038">
    <property type="protein sequence ID" value="KAJ2927108.1"/>
    <property type="molecule type" value="Genomic_DNA"/>
</dbReference>
<proteinExistence type="predicted"/>
<dbReference type="GO" id="GO:0016413">
    <property type="term" value="F:O-acetyltransferase activity"/>
    <property type="evidence" value="ECO:0007669"/>
    <property type="project" value="InterPro"/>
</dbReference>
<feature type="compositionally biased region" description="Basic and acidic residues" evidence="1">
    <location>
        <begin position="38"/>
        <end position="49"/>
    </location>
</feature>
<evidence type="ECO:0000313" key="2">
    <source>
        <dbReference type="EMBL" id="KAJ2927108.1"/>
    </source>
</evidence>
<sequence>MLWAARRTRFLVTLAIVCVVLLSIYSLSNHSTTLRRFRQSDDSDSDADKTNATYLPDADSDSSSLPTTTLCQGDDCFSGSWTRRKHPFTRIEELKPWTGCPAGTQETELEQERADAKRLLEVNNWVWTPKSGVLKEWDAEAFVVRLLKSSGGLILVGDEISEQYFNSLVVLLRKAGITLDIGTSDYLHVIPYILKADDGERLAKSAGVPAPRAKRPLLTYIEEGFLLSMEDLKSIASRVGAISDYANWESPLPQADGWPNYVKEAVAAEQGEYDTVLLMNTGIYWSRQYLTILKPRNRPTDEQNRLTEAYRQMVRTVSNQLKDVGGLSIYYRATAPGHPNCAMRSSPYRNGKVAETFEDDVVGRLMRPVKTDAERELRQRWDWDLFSVHNDVWKRATLRLERERVLTMAKPVHGPRRKKMSRWHYLDIWSQALQRPDAHYEPGEDCLNWCSPAIFDQWTLHLHHQLQLEMENDPNARRDDESA</sequence>
<accession>A0A9W8JAC7</accession>
<dbReference type="PANTHER" id="PTHR32285:SF48">
    <property type="entry name" value="PROTEIN TRICHOME BIREFRINGENCE-LIKE 19"/>
    <property type="match status" value="1"/>
</dbReference>
<feature type="region of interest" description="Disordered" evidence="1">
    <location>
        <begin position="38"/>
        <end position="66"/>
    </location>
</feature>
<feature type="non-terminal residue" evidence="2">
    <location>
        <position position="1"/>
    </location>
</feature>
<evidence type="ECO:0000256" key="1">
    <source>
        <dbReference type="SAM" id="MobiDB-lite"/>
    </source>
</evidence>
<dbReference type="OrthoDB" id="630188at2759"/>
<dbReference type="AlphaFoldDB" id="A0A9W8JAC7"/>
<dbReference type="InterPro" id="IPR029962">
    <property type="entry name" value="TBL"/>
</dbReference>
<protein>
    <submittedName>
        <fullName evidence="2">Uncharacterized protein</fullName>
    </submittedName>
</protein>
<feature type="compositionally biased region" description="Low complexity" evidence="1">
    <location>
        <begin position="55"/>
        <end position="66"/>
    </location>
</feature>
<name>A0A9W8JAC7_9AGAR</name>
<dbReference type="PANTHER" id="PTHR32285">
    <property type="entry name" value="PROTEIN TRICHOME BIREFRINGENCE-LIKE 9-RELATED"/>
    <property type="match status" value="1"/>
</dbReference>
<dbReference type="Proteomes" id="UP001140091">
    <property type="component" value="Unassembled WGS sequence"/>
</dbReference>
<organism evidence="2 3">
    <name type="scientific">Candolleomyces eurysporus</name>
    <dbReference type="NCBI Taxonomy" id="2828524"/>
    <lineage>
        <taxon>Eukaryota</taxon>
        <taxon>Fungi</taxon>
        <taxon>Dikarya</taxon>
        <taxon>Basidiomycota</taxon>
        <taxon>Agaricomycotina</taxon>
        <taxon>Agaricomycetes</taxon>
        <taxon>Agaricomycetidae</taxon>
        <taxon>Agaricales</taxon>
        <taxon>Agaricineae</taxon>
        <taxon>Psathyrellaceae</taxon>
        <taxon>Candolleomyces</taxon>
    </lineage>
</organism>
<evidence type="ECO:0000313" key="3">
    <source>
        <dbReference type="Proteomes" id="UP001140091"/>
    </source>
</evidence>